<feature type="transmembrane region" description="Helical" evidence="1">
    <location>
        <begin position="167"/>
        <end position="187"/>
    </location>
</feature>
<dbReference type="AlphaFoldDB" id="A0A926D519"/>
<evidence type="ECO:0000256" key="1">
    <source>
        <dbReference type="SAM" id="Phobius"/>
    </source>
</evidence>
<keyword evidence="1" id="KW-0812">Transmembrane</keyword>
<feature type="transmembrane region" description="Helical" evidence="1">
    <location>
        <begin position="111"/>
        <end position="130"/>
    </location>
</feature>
<dbReference type="InterPro" id="IPR011672">
    <property type="entry name" value="DUF1614"/>
</dbReference>
<gene>
    <name evidence="2" type="ORF">H8696_06485</name>
</gene>
<proteinExistence type="predicted"/>
<reference evidence="2" key="1">
    <citation type="submission" date="2020-08" db="EMBL/GenBank/DDBJ databases">
        <title>Genome public.</title>
        <authorList>
            <person name="Liu C."/>
            <person name="Sun Q."/>
        </authorList>
    </citation>
    <scope>NUCLEOTIDE SEQUENCE</scope>
    <source>
        <strain evidence="2">NSJ-53</strain>
    </source>
</reference>
<evidence type="ECO:0000313" key="3">
    <source>
        <dbReference type="Proteomes" id="UP000623172"/>
    </source>
</evidence>
<feature type="transmembrane region" description="Helical" evidence="1">
    <location>
        <begin position="137"/>
        <end position="155"/>
    </location>
</feature>
<comment type="caution">
    <text evidence="2">The sequence shown here is derived from an EMBL/GenBank/DDBJ whole genome shotgun (WGS) entry which is preliminary data.</text>
</comment>
<feature type="transmembrane region" description="Helical" evidence="1">
    <location>
        <begin position="34"/>
        <end position="50"/>
    </location>
</feature>
<name>A0A926D519_9FIRM</name>
<protein>
    <submittedName>
        <fullName evidence="2">DUF1614 domain-containing protein</fullName>
    </submittedName>
</protein>
<evidence type="ECO:0000313" key="2">
    <source>
        <dbReference type="EMBL" id="MBC8531493.1"/>
    </source>
</evidence>
<accession>A0A926D519</accession>
<feature type="transmembrane region" description="Helical" evidence="1">
    <location>
        <begin position="87"/>
        <end position="105"/>
    </location>
</feature>
<keyword evidence="1" id="KW-1133">Transmembrane helix</keyword>
<feature type="transmembrane region" description="Helical" evidence="1">
    <location>
        <begin position="56"/>
        <end position="75"/>
    </location>
</feature>
<organism evidence="2 3">
    <name type="scientific">Gehongia tenuis</name>
    <dbReference type="NCBI Taxonomy" id="2763655"/>
    <lineage>
        <taxon>Bacteria</taxon>
        <taxon>Bacillati</taxon>
        <taxon>Bacillota</taxon>
        <taxon>Clostridia</taxon>
        <taxon>Christensenellales</taxon>
        <taxon>Christensenellaceae</taxon>
        <taxon>Gehongia</taxon>
    </lineage>
</organism>
<sequence length="224" mass="23884">MPIGLWILLVVGILIAFGVGQRVLDRMRLTDRQALVYVVFIFVGGIIPDIQLTTYWSVNIGGAIIPLILCIHLFIKAGTTKERVRAVAAAILSGAAVYLIGRFFPAEPEGMYFEPTYLYGIAAGIIAYLMGRSRRSAFIGGVMGVLLADITQGIINGVSGVPAAVRLGGAGAFDAVVVSGIVAVLAAELIGEARERLQGGTSKKDMVIEDGEFVKKEEAKHEKH</sequence>
<dbReference type="RefSeq" id="WP_249316092.1">
    <property type="nucleotide sequence ID" value="NZ_JACRSR010000002.1"/>
</dbReference>
<dbReference type="EMBL" id="JACRSR010000002">
    <property type="protein sequence ID" value="MBC8531493.1"/>
    <property type="molecule type" value="Genomic_DNA"/>
</dbReference>
<keyword evidence="3" id="KW-1185">Reference proteome</keyword>
<dbReference type="Proteomes" id="UP000623172">
    <property type="component" value="Unassembled WGS sequence"/>
</dbReference>
<feature type="transmembrane region" description="Helical" evidence="1">
    <location>
        <begin position="6"/>
        <end position="24"/>
    </location>
</feature>
<dbReference type="Pfam" id="PF07758">
    <property type="entry name" value="DUF1614"/>
    <property type="match status" value="1"/>
</dbReference>
<keyword evidence="1" id="KW-0472">Membrane</keyword>